<evidence type="ECO:0000256" key="1">
    <source>
        <dbReference type="SAM" id="Phobius"/>
    </source>
</evidence>
<sequence length="70" mass="7784">MVTQRRFHGQDIISWICLCDLMDMIANLAMCLASGGLFLGWLMYVESCLDVCVSDDTISQSTFGSGDWVL</sequence>
<name>A0A074X7W9_AURPU</name>
<evidence type="ECO:0000313" key="3">
    <source>
        <dbReference type="Proteomes" id="UP000030706"/>
    </source>
</evidence>
<dbReference type="Proteomes" id="UP000030706">
    <property type="component" value="Unassembled WGS sequence"/>
</dbReference>
<dbReference type="GeneID" id="40752594"/>
<dbReference type="HOGENOM" id="CLU_2757371_0_0_1"/>
<proteinExistence type="predicted"/>
<protein>
    <submittedName>
        <fullName evidence="2">Uncharacterized protein</fullName>
    </submittedName>
</protein>
<keyword evidence="3" id="KW-1185">Reference proteome</keyword>
<evidence type="ECO:0000313" key="2">
    <source>
        <dbReference type="EMBL" id="KEQ81488.1"/>
    </source>
</evidence>
<keyword evidence="1" id="KW-0812">Transmembrane</keyword>
<organism evidence="2 3">
    <name type="scientific">Aureobasidium pullulans EXF-150</name>
    <dbReference type="NCBI Taxonomy" id="1043002"/>
    <lineage>
        <taxon>Eukaryota</taxon>
        <taxon>Fungi</taxon>
        <taxon>Dikarya</taxon>
        <taxon>Ascomycota</taxon>
        <taxon>Pezizomycotina</taxon>
        <taxon>Dothideomycetes</taxon>
        <taxon>Dothideomycetidae</taxon>
        <taxon>Dothideales</taxon>
        <taxon>Saccotheciaceae</taxon>
        <taxon>Aureobasidium</taxon>
    </lineage>
</organism>
<dbReference type="EMBL" id="KL584991">
    <property type="protein sequence ID" value="KEQ81488.1"/>
    <property type="molecule type" value="Genomic_DNA"/>
</dbReference>
<gene>
    <name evidence="2" type="ORF">M438DRAFT_74708</name>
</gene>
<accession>A0A074X7W9</accession>
<feature type="transmembrane region" description="Helical" evidence="1">
    <location>
        <begin position="12"/>
        <end position="44"/>
    </location>
</feature>
<reference evidence="2 3" key="1">
    <citation type="journal article" date="2014" name="BMC Genomics">
        <title>Genome sequencing of four Aureobasidium pullulans varieties: biotechnological potential, stress tolerance, and description of new species.</title>
        <authorList>
            <person name="Gostin Ar C."/>
            <person name="Ohm R.A."/>
            <person name="Kogej T."/>
            <person name="Sonjak S."/>
            <person name="Turk M."/>
            <person name="Zajc J."/>
            <person name="Zalar P."/>
            <person name="Grube M."/>
            <person name="Sun H."/>
            <person name="Han J."/>
            <person name="Sharma A."/>
            <person name="Chiniquy J."/>
            <person name="Ngan C.Y."/>
            <person name="Lipzen A."/>
            <person name="Barry K."/>
            <person name="Grigoriev I.V."/>
            <person name="Gunde-Cimerman N."/>
        </authorList>
    </citation>
    <scope>NUCLEOTIDE SEQUENCE [LARGE SCALE GENOMIC DNA]</scope>
    <source>
        <strain evidence="2 3">EXF-150</strain>
    </source>
</reference>
<dbReference type="RefSeq" id="XP_029757675.1">
    <property type="nucleotide sequence ID" value="XM_029910288.1"/>
</dbReference>
<dbReference type="AlphaFoldDB" id="A0A074X7W9"/>
<keyword evidence="1" id="KW-1133">Transmembrane helix</keyword>
<keyword evidence="1" id="KW-0472">Membrane</keyword>